<dbReference type="GO" id="GO:0046036">
    <property type="term" value="P:CTP metabolic process"/>
    <property type="evidence" value="ECO:0007669"/>
    <property type="project" value="TreeGrafter"/>
</dbReference>
<evidence type="ECO:0000256" key="5">
    <source>
        <dbReference type="RuleBase" id="RU003833"/>
    </source>
</evidence>
<sequence>MGKHSQYGVILDAGSSGTRIYVYKWKHPITARKKASLEDLQSLPKLKLKKSKKVHPGIASYAQNLGAVGRDHLQSLVAVALREVPGHKITETPIYLMATAGVRFLPDAQQTALLHSACSYLKSSTEFFLPSCSEHIKVISGKTEGLYGWIATNYLLGALDRPAENNHGKGHHTFGFLDMGGASAQIAFAPNATEAERHANDLQLIRLRRLDGSMEEHKIFTATWLGFGANKARSRYVENLLESYGDSSKVIPDPCLPKGLQKPVELPIGQDPRNPRSLMGAGSFQECLKRTYPLLKKDTPCQDHPCLLGGQHVPAIDFQVNHFVGVSEYWHATHGVFGQEKKAYDLVTYQRKVTEFCNEDWENIQKDITRRKKSHDEKVQAAGEACFKASWLLNILYEGIGIPRLGLESTLEASHNGTLDGPGGTSRNHLDPFQPINTVHGVEVTWTLGKMLLYAAGQVPPGTSTLPVGFGSNVASATSSDFEYAGSTPLTVPDDEDGEADVPGSFFRNPLSHLFGLLLVLSLVACLLRKPDRRHKIFSLLSWTRRSSGRKARRRTGLLNRLFSRQSSSYERVLEECEAAEFELDDACDLDRPGGIDIPRRSRQNDANMLKARGERLGDAKQPSVMDRTGLVVRTESRERLTTNLQMLNAGRKSRTGSPTRLKSPLMVPLQDPPGA</sequence>
<name>A0A166VGW2_9HYPO</name>
<keyword evidence="8" id="KW-1185">Reference proteome</keyword>
<dbReference type="Proteomes" id="UP000078544">
    <property type="component" value="Unassembled WGS sequence"/>
</dbReference>
<dbReference type="GO" id="GO:0006256">
    <property type="term" value="P:UDP catabolic process"/>
    <property type="evidence" value="ECO:0007669"/>
    <property type="project" value="TreeGrafter"/>
</dbReference>
<keyword evidence="4" id="KW-0547">Nucleotide-binding</keyword>
<dbReference type="GO" id="GO:0005524">
    <property type="term" value="F:ATP binding"/>
    <property type="evidence" value="ECO:0007669"/>
    <property type="project" value="UniProtKB-KW"/>
</dbReference>
<evidence type="ECO:0000256" key="3">
    <source>
        <dbReference type="PIRSR" id="PIRSR600407-1"/>
    </source>
</evidence>
<evidence type="ECO:0000256" key="4">
    <source>
        <dbReference type="PIRSR" id="PIRSR600407-2"/>
    </source>
</evidence>
<evidence type="ECO:0000256" key="2">
    <source>
        <dbReference type="ARBA" id="ARBA00022801"/>
    </source>
</evidence>
<dbReference type="STRING" id="1081109.A0A166VGW2"/>
<dbReference type="Gene3D" id="3.30.420.150">
    <property type="entry name" value="Exopolyphosphatase. Domain 2"/>
    <property type="match status" value="1"/>
</dbReference>
<dbReference type="InterPro" id="IPR000407">
    <property type="entry name" value="GDA1_CD39_NTPase"/>
</dbReference>
<dbReference type="GO" id="GO:0017111">
    <property type="term" value="F:ribonucleoside triphosphate phosphatase activity"/>
    <property type="evidence" value="ECO:0007669"/>
    <property type="project" value="TreeGrafter"/>
</dbReference>
<dbReference type="PROSITE" id="PS01238">
    <property type="entry name" value="GDA1_CD39_NTPASE"/>
    <property type="match status" value="1"/>
</dbReference>
<protein>
    <submittedName>
        <fullName evidence="7">Nucleoside phosphatase GDA1/CD39</fullName>
    </submittedName>
</protein>
<dbReference type="PANTHER" id="PTHR11782:SF121">
    <property type="entry name" value="NUCLEOSIDE-DIPHOSPHATASE MIG-23"/>
    <property type="match status" value="1"/>
</dbReference>
<dbReference type="Pfam" id="PF01150">
    <property type="entry name" value="GDA1_CD39"/>
    <property type="match status" value="1"/>
</dbReference>
<comment type="caution">
    <text evidence="7">The sequence shown here is derived from an EMBL/GenBank/DDBJ whole genome shotgun (WGS) entry which is preliminary data.</text>
</comment>
<dbReference type="Gene3D" id="3.30.420.40">
    <property type="match status" value="1"/>
</dbReference>
<keyword evidence="4" id="KW-0067">ATP-binding</keyword>
<keyword evidence="2 5" id="KW-0378">Hydrolase</keyword>
<evidence type="ECO:0000256" key="6">
    <source>
        <dbReference type="SAM" id="MobiDB-lite"/>
    </source>
</evidence>
<evidence type="ECO:0000256" key="1">
    <source>
        <dbReference type="ARBA" id="ARBA00009283"/>
    </source>
</evidence>
<feature type="active site" description="Proton acceptor" evidence="3">
    <location>
        <position position="144"/>
    </location>
</feature>
<dbReference type="PANTHER" id="PTHR11782">
    <property type="entry name" value="ADENOSINE/GUANOSINE DIPHOSPHATASE"/>
    <property type="match status" value="1"/>
</dbReference>
<evidence type="ECO:0000313" key="7">
    <source>
        <dbReference type="EMBL" id="OAA33649.1"/>
    </source>
</evidence>
<comment type="similarity">
    <text evidence="1 5">Belongs to the GDA1/CD39 NTPase family.</text>
</comment>
<dbReference type="GO" id="GO:0004382">
    <property type="term" value="F:GDP phosphatase activity"/>
    <property type="evidence" value="ECO:0007669"/>
    <property type="project" value="TreeGrafter"/>
</dbReference>
<dbReference type="AlphaFoldDB" id="A0A166VGW2"/>
<dbReference type="GO" id="GO:0016020">
    <property type="term" value="C:membrane"/>
    <property type="evidence" value="ECO:0007669"/>
    <property type="project" value="TreeGrafter"/>
</dbReference>
<reference evidence="7 8" key="1">
    <citation type="journal article" date="2016" name="Genome Biol. Evol.">
        <title>Divergent and convergent evolution of fungal pathogenicity.</title>
        <authorList>
            <person name="Shang Y."/>
            <person name="Xiao G."/>
            <person name="Zheng P."/>
            <person name="Cen K."/>
            <person name="Zhan S."/>
            <person name="Wang C."/>
        </authorList>
    </citation>
    <scope>NUCLEOTIDE SEQUENCE [LARGE SCALE GENOMIC DNA]</scope>
    <source>
        <strain evidence="7 8">RCEF 2490</strain>
    </source>
</reference>
<feature type="binding site" evidence="4">
    <location>
        <begin position="181"/>
        <end position="185"/>
    </location>
    <ligand>
        <name>ATP</name>
        <dbReference type="ChEBI" id="CHEBI:30616"/>
    </ligand>
</feature>
<accession>A0A166VGW2</accession>
<gene>
    <name evidence="7" type="ORF">AAL_01114</name>
</gene>
<organism evidence="7 8">
    <name type="scientific">Moelleriella libera RCEF 2490</name>
    <dbReference type="NCBI Taxonomy" id="1081109"/>
    <lineage>
        <taxon>Eukaryota</taxon>
        <taxon>Fungi</taxon>
        <taxon>Dikarya</taxon>
        <taxon>Ascomycota</taxon>
        <taxon>Pezizomycotina</taxon>
        <taxon>Sordariomycetes</taxon>
        <taxon>Hypocreomycetidae</taxon>
        <taxon>Hypocreales</taxon>
        <taxon>Clavicipitaceae</taxon>
        <taxon>Moelleriella</taxon>
    </lineage>
</organism>
<dbReference type="GO" id="GO:0045134">
    <property type="term" value="F:UDP phosphatase activity"/>
    <property type="evidence" value="ECO:0007669"/>
    <property type="project" value="TreeGrafter"/>
</dbReference>
<dbReference type="GO" id="GO:0005794">
    <property type="term" value="C:Golgi apparatus"/>
    <property type="evidence" value="ECO:0007669"/>
    <property type="project" value="TreeGrafter"/>
</dbReference>
<proteinExistence type="inferred from homology"/>
<dbReference type="EMBL" id="AZGY01000001">
    <property type="protein sequence ID" value="OAA33649.1"/>
    <property type="molecule type" value="Genomic_DNA"/>
</dbReference>
<dbReference type="OrthoDB" id="6372431at2759"/>
<evidence type="ECO:0000313" key="8">
    <source>
        <dbReference type="Proteomes" id="UP000078544"/>
    </source>
</evidence>
<feature type="region of interest" description="Disordered" evidence="6">
    <location>
        <begin position="650"/>
        <end position="676"/>
    </location>
</feature>